<name>A0ABU0INR3_9CAUL</name>
<accession>A0ABU0INR3</accession>
<sequence length="180" mass="19788">MKVCGTCSLCCKLLEIPALEKPAGAWCRHVVKGRGCAIHGAHPQSCRVFTCGWLARDDLGEAWKPEKARFLLRNELDLGQLCIDVDPGFPAAWRGPAYYPTIKAMARMVWDQSGCVVVFVGEKATVVFPEEDIEIGPFGGGQRLMVGYRAVDGIKRPMVRLLDGEAVAREWLGTVACQRP</sequence>
<dbReference type="EMBL" id="JAUSVS010000001">
    <property type="protein sequence ID" value="MDQ0463051.1"/>
    <property type="molecule type" value="Genomic_DNA"/>
</dbReference>
<dbReference type="PANTHER" id="PTHR36931">
    <property type="entry name" value="UPF0153 PROTEIN YEIW"/>
    <property type="match status" value="1"/>
</dbReference>
<proteinExistence type="predicted"/>
<evidence type="ECO:0000313" key="2">
    <source>
        <dbReference type="Proteomes" id="UP001228905"/>
    </source>
</evidence>
<dbReference type="Proteomes" id="UP001228905">
    <property type="component" value="Unassembled WGS sequence"/>
</dbReference>
<gene>
    <name evidence="1" type="ORF">QO010_000799</name>
</gene>
<reference evidence="1 2" key="1">
    <citation type="submission" date="2023-07" db="EMBL/GenBank/DDBJ databases">
        <title>Genomic Encyclopedia of Type Strains, Phase IV (KMG-IV): sequencing the most valuable type-strain genomes for metagenomic binning, comparative biology and taxonomic classification.</title>
        <authorList>
            <person name="Goeker M."/>
        </authorList>
    </citation>
    <scope>NUCLEOTIDE SEQUENCE [LARGE SCALE GENOMIC DNA]</scope>
    <source>
        <strain evidence="1 2">DSM 18695</strain>
    </source>
</reference>
<dbReference type="PANTHER" id="PTHR36931:SF1">
    <property type="entry name" value="UPF0153 PROTEIN YEIW"/>
    <property type="match status" value="1"/>
</dbReference>
<evidence type="ECO:0000313" key="1">
    <source>
        <dbReference type="EMBL" id="MDQ0463051.1"/>
    </source>
</evidence>
<organism evidence="1 2">
    <name type="scientific">Caulobacter ginsengisoli</name>
    <dbReference type="NCBI Taxonomy" id="400775"/>
    <lineage>
        <taxon>Bacteria</taxon>
        <taxon>Pseudomonadati</taxon>
        <taxon>Pseudomonadota</taxon>
        <taxon>Alphaproteobacteria</taxon>
        <taxon>Caulobacterales</taxon>
        <taxon>Caulobacteraceae</taxon>
        <taxon>Caulobacter</taxon>
    </lineage>
</organism>
<dbReference type="RefSeq" id="WP_307346271.1">
    <property type="nucleotide sequence ID" value="NZ_JAUSVS010000001.1"/>
</dbReference>
<protein>
    <recommendedName>
        <fullName evidence="3">Zinc/iron-chelating domain-containing protein</fullName>
    </recommendedName>
</protein>
<dbReference type="InterPro" id="IPR052572">
    <property type="entry name" value="UPF0153_domain"/>
</dbReference>
<keyword evidence="2" id="KW-1185">Reference proteome</keyword>
<comment type="caution">
    <text evidence="1">The sequence shown here is derived from an EMBL/GenBank/DDBJ whole genome shotgun (WGS) entry which is preliminary data.</text>
</comment>
<evidence type="ECO:0008006" key="3">
    <source>
        <dbReference type="Google" id="ProtNLM"/>
    </source>
</evidence>